<protein>
    <submittedName>
        <fullName evidence="3">Thaumatin-like protein</fullName>
    </submittedName>
</protein>
<dbReference type="PROSITE" id="PS00316">
    <property type="entry name" value="THAUMATIN_1"/>
    <property type="match status" value="1"/>
</dbReference>
<proteinExistence type="predicted"/>
<keyword evidence="1 2" id="KW-0732">Signal</keyword>
<dbReference type="Gene3D" id="2.60.110.10">
    <property type="entry name" value="Thaumatin"/>
    <property type="match status" value="1"/>
</dbReference>
<dbReference type="AlphaFoldDB" id="A0AAW2XJ05"/>
<dbReference type="PROSITE" id="PS51367">
    <property type="entry name" value="THAUMATIN_2"/>
    <property type="match status" value="1"/>
</dbReference>
<reference evidence="3" key="2">
    <citation type="journal article" date="2024" name="Plant">
        <title>Genomic evolution and insights into agronomic trait innovations of Sesamum species.</title>
        <authorList>
            <person name="Miao H."/>
            <person name="Wang L."/>
            <person name="Qu L."/>
            <person name="Liu H."/>
            <person name="Sun Y."/>
            <person name="Le M."/>
            <person name="Wang Q."/>
            <person name="Wei S."/>
            <person name="Zheng Y."/>
            <person name="Lin W."/>
            <person name="Duan Y."/>
            <person name="Cao H."/>
            <person name="Xiong S."/>
            <person name="Wang X."/>
            <person name="Wei L."/>
            <person name="Li C."/>
            <person name="Ma Q."/>
            <person name="Ju M."/>
            <person name="Zhao R."/>
            <person name="Li G."/>
            <person name="Mu C."/>
            <person name="Tian Q."/>
            <person name="Mei H."/>
            <person name="Zhang T."/>
            <person name="Gao T."/>
            <person name="Zhang H."/>
        </authorList>
    </citation>
    <scope>NUCLEOTIDE SEQUENCE</scope>
    <source>
        <strain evidence="3">KEN1</strain>
    </source>
</reference>
<gene>
    <name evidence="3" type="ORF">Slati_1261700</name>
</gene>
<dbReference type="InterPro" id="IPR001938">
    <property type="entry name" value="Thaumatin"/>
</dbReference>
<dbReference type="PRINTS" id="PR00347">
    <property type="entry name" value="THAUMATIN"/>
</dbReference>
<sequence length="253" mass="26809">MPNSFHLLFISLLLSFTSILTTSGATQLIVVNNCKDHIWPAILGTAGHQTPNDGGFPLYSGQQVVVEVPQWWSGRIWSRQGCCFDQTGRGSCQTGDCNGQLHCRGIGGQPPATLVEMTLGTSTNPMHYYDVSLVDGFNLPVSMIPAGGGSGCGVAACEADVNVCCPENLAVRREGKVVGCKSACLATGADKYCCTGNMRARRHASLRLLGICLRLYALELTVMLMMNLVGSKHVGQAGMSSHSALPTERGGTT</sequence>
<dbReference type="InterPro" id="IPR017949">
    <property type="entry name" value="Thaumatin_CS"/>
</dbReference>
<dbReference type="InterPro" id="IPR037176">
    <property type="entry name" value="Osmotin/thaumatin-like_sf"/>
</dbReference>
<dbReference type="SUPFAM" id="SSF49870">
    <property type="entry name" value="Osmotin, thaumatin-like protein"/>
    <property type="match status" value="1"/>
</dbReference>
<evidence type="ECO:0000313" key="3">
    <source>
        <dbReference type="EMBL" id="KAL0452836.1"/>
    </source>
</evidence>
<dbReference type="SMART" id="SM00205">
    <property type="entry name" value="THN"/>
    <property type="match status" value="1"/>
</dbReference>
<reference evidence="3" key="1">
    <citation type="submission" date="2020-06" db="EMBL/GenBank/DDBJ databases">
        <authorList>
            <person name="Li T."/>
            <person name="Hu X."/>
            <person name="Zhang T."/>
            <person name="Song X."/>
            <person name="Zhang H."/>
            <person name="Dai N."/>
            <person name="Sheng W."/>
            <person name="Hou X."/>
            <person name="Wei L."/>
        </authorList>
    </citation>
    <scope>NUCLEOTIDE SEQUENCE</scope>
    <source>
        <strain evidence="3">KEN1</strain>
        <tissue evidence="3">Leaf</tissue>
    </source>
</reference>
<evidence type="ECO:0000256" key="1">
    <source>
        <dbReference type="ARBA" id="ARBA00022729"/>
    </source>
</evidence>
<feature type="chain" id="PRO_5043733132" evidence="2">
    <location>
        <begin position="25"/>
        <end position="253"/>
    </location>
</feature>
<organism evidence="3">
    <name type="scientific">Sesamum latifolium</name>
    <dbReference type="NCBI Taxonomy" id="2727402"/>
    <lineage>
        <taxon>Eukaryota</taxon>
        <taxon>Viridiplantae</taxon>
        <taxon>Streptophyta</taxon>
        <taxon>Embryophyta</taxon>
        <taxon>Tracheophyta</taxon>
        <taxon>Spermatophyta</taxon>
        <taxon>Magnoliopsida</taxon>
        <taxon>eudicotyledons</taxon>
        <taxon>Gunneridae</taxon>
        <taxon>Pentapetalae</taxon>
        <taxon>asterids</taxon>
        <taxon>lamiids</taxon>
        <taxon>Lamiales</taxon>
        <taxon>Pedaliaceae</taxon>
        <taxon>Sesamum</taxon>
    </lineage>
</organism>
<dbReference type="Pfam" id="PF00314">
    <property type="entry name" value="Thaumatin"/>
    <property type="match status" value="1"/>
</dbReference>
<comment type="caution">
    <text evidence="3">The sequence shown here is derived from an EMBL/GenBank/DDBJ whole genome shotgun (WGS) entry which is preliminary data.</text>
</comment>
<name>A0AAW2XJ05_9LAMI</name>
<dbReference type="FunFam" id="2.60.110.10:FF:000004">
    <property type="entry name" value="THAUMATIN-LIKE PROTEIN 1"/>
    <property type="match status" value="1"/>
</dbReference>
<accession>A0AAW2XJ05</accession>
<feature type="signal peptide" evidence="2">
    <location>
        <begin position="1"/>
        <end position="24"/>
    </location>
</feature>
<dbReference type="EMBL" id="JACGWN010000004">
    <property type="protein sequence ID" value="KAL0452836.1"/>
    <property type="molecule type" value="Genomic_DNA"/>
</dbReference>
<evidence type="ECO:0000256" key="2">
    <source>
        <dbReference type="SAM" id="SignalP"/>
    </source>
</evidence>
<dbReference type="PANTHER" id="PTHR31048">
    <property type="entry name" value="OS03G0233200 PROTEIN"/>
    <property type="match status" value="1"/>
</dbReference>